<accession>A0A852YXB3</accession>
<dbReference type="AlphaFoldDB" id="A0A852YXB3"/>
<reference evidence="2 3" key="1">
    <citation type="submission" date="2020-07" db="EMBL/GenBank/DDBJ databases">
        <title>Genomic Encyclopedia of Type Strains, Phase III (KMG-III): the genomes of soil and plant-associated and newly described type strains.</title>
        <authorList>
            <person name="Whitman W."/>
        </authorList>
    </citation>
    <scope>NUCLEOTIDE SEQUENCE [LARGE SCALE GENOMIC DNA]</scope>
    <source>
        <strain evidence="2 3">CECT 8576</strain>
    </source>
</reference>
<evidence type="ECO:0000313" key="3">
    <source>
        <dbReference type="Proteomes" id="UP000548304"/>
    </source>
</evidence>
<keyword evidence="3" id="KW-1185">Reference proteome</keyword>
<dbReference type="Proteomes" id="UP000548304">
    <property type="component" value="Unassembled WGS sequence"/>
</dbReference>
<evidence type="ECO:0000256" key="1">
    <source>
        <dbReference type="SAM" id="MobiDB-lite"/>
    </source>
</evidence>
<feature type="region of interest" description="Disordered" evidence="1">
    <location>
        <begin position="459"/>
        <end position="491"/>
    </location>
</feature>
<dbReference type="InterPro" id="IPR025048">
    <property type="entry name" value="DUF3987"/>
</dbReference>
<gene>
    <name evidence="2" type="ORF">FHR84_001521</name>
</gene>
<evidence type="ECO:0008006" key="4">
    <source>
        <dbReference type="Google" id="ProtNLM"/>
    </source>
</evidence>
<evidence type="ECO:0000313" key="2">
    <source>
        <dbReference type="EMBL" id="NYH78199.1"/>
    </source>
</evidence>
<dbReference type="RefSeq" id="WP_179534704.1">
    <property type="nucleotide sequence ID" value="NZ_JACBYW010000002.1"/>
</dbReference>
<dbReference type="EMBL" id="JACBYW010000002">
    <property type="protein sequence ID" value="NYH78199.1"/>
    <property type="molecule type" value="Genomic_DNA"/>
</dbReference>
<comment type="caution">
    <text evidence="2">The sequence shown here is derived from an EMBL/GenBank/DDBJ whole genome shotgun (WGS) entry which is preliminary data.</text>
</comment>
<protein>
    <recommendedName>
        <fullName evidence="4">DUF3987 domain-containing protein</fullName>
    </recommendedName>
</protein>
<name>A0A852YXB3_9ACTN</name>
<feature type="compositionally biased region" description="Polar residues" evidence="1">
    <location>
        <begin position="481"/>
        <end position="491"/>
    </location>
</feature>
<organism evidence="2 3">
    <name type="scientific">Actinopolyspora biskrensis</name>
    <dbReference type="NCBI Taxonomy" id="1470178"/>
    <lineage>
        <taxon>Bacteria</taxon>
        <taxon>Bacillati</taxon>
        <taxon>Actinomycetota</taxon>
        <taxon>Actinomycetes</taxon>
        <taxon>Actinopolysporales</taxon>
        <taxon>Actinopolysporaceae</taxon>
        <taxon>Actinopolyspora</taxon>
    </lineage>
</organism>
<proteinExistence type="predicted"/>
<dbReference type="Pfam" id="PF13148">
    <property type="entry name" value="DUF3987"/>
    <property type="match status" value="1"/>
</dbReference>
<sequence>MPLGETRARPEFPTDALTGWLGDMVEAVAEATQTPPDLAGCVGLAALSTAAGGRALARPRTGWDEPVNIYTVVALPPATRKTPVFRAMTRPLQRAESELLEKARPLIEQARLERKTAEANQEKAERQAVSKNGDEHEQAMADALDAALQAQDTDVPAEPRLIADDLTPETAASLLSQQNGRIAVLSAEGGIFAILAGRYSGAPNLDVFLKGHGGDMIRIDRKGRPSECIDNPAITLGLTVQPAIIDELSHTALFRGSGLLARFLYSLPDSRVGQRLADPPPVPENIATTYDEHLRGLVHTLHAWTDPAVLAFTPEANQILVELHNEIEPKLDPQRGEWAHIGDWAGKQIGQTVRLASLLHLAAHPSEPWTIPVAADTVKRARRLARYFTAHALAVFDRLGADPDLEAARILLDWIQRTGPESFTKREAHRANRGERFRQANDLNPALALLEDHGHIAYVEPTRTGPGRPPSPRYYTHPTYRHQTPGQNGHN</sequence>